<protein>
    <submittedName>
        <fullName evidence="1">Uncharacterized protein</fullName>
    </submittedName>
</protein>
<dbReference type="EMBL" id="CP036268">
    <property type="protein sequence ID" value="QDT35831.1"/>
    <property type="molecule type" value="Genomic_DNA"/>
</dbReference>
<proteinExistence type="predicted"/>
<dbReference type="Proteomes" id="UP000317318">
    <property type="component" value="Chromosome"/>
</dbReference>
<accession>A0A517QW12</accession>
<name>A0A517QW12_9PLAN</name>
<evidence type="ECO:0000313" key="1">
    <source>
        <dbReference type="EMBL" id="QDT35831.1"/>
    </source>
</evidence>
<gene>
    <name evidence="1" type="ORF">Pan189_01840</name>
</gene>
<evidence type="ECO:0000313" key="2">
    <source>
        <dbReference type="Proteomes" id="UP000317318"/>
    </source>
</evidence>
<sequence length="204" mass="21809">MCLSYELSPDYSLEDGRPGVTAGNYVDADYHKSKPGFFSNGGVYFDNKVEVQIFDTASLLAAMTAGQVIIGGNTANVSGTVVGGKVDMTGGTKPWLQEDVASLITGVPYNETDATLLTDLQNAPQGGGSITMRIQRLRTDDNEPSNNTYSVLVKLGDGDWIDYGTIEGGTGGGKTRPKSDTILFQQHWGSGVIYSNIRVKEIVE</sequence>
<reference evidence="1 2" key="1">
    <citation type="submission" date="2019-02" db="EMBL/GenBank/DDBJ databases">
        <title>Deep-cultivation of Planctomycetes and their phenomic and genomic characterization uncovers novel biology.</title>
        <authorList>
            <person name="Wiegand S."/>
            <person name="Jogler M."/>
            <person name="Boedeker C."/>
            <person name="Pinto D."/>
            <person name="Vollmers J."/>
            <person name="Rivas-Marin E."/>
            <person name="Kohn T."/>
            <person name="Peeters S.H."/>
            <person name="Heuer A."/>
            <person name="Rast P."/>
            <person name="Oberbeckmann S."/>
            <person name="Bunk B."/>
            <person name="Jeske O."/>
            <person name="Meyerdierks A."/>
            <person name="Storesund J.E."/>
            <person name="Kallscheuer N."/>
            <person name="Luecker S."/>
            <person name="Lage O.M."/>
            <person name="Pohl T."/>
            <person name="Merkel B.J."/>
            <person name="Hornburger P."/>
            <person name="Mueller R.-W."/>
            <person name="Bruemmer F."/>
            <person name="Labrenz M."/>
            <person name="Spormann A.M."/>
            <person name="Op den Camp H."/>
            <person name="Overmann J."/>
            <person name="Amann R."/>
            <person name="Jetten M.S.M."/>
            <person name="Mascher T."/>
            <person name="Medema M.H."/>
            <person name="Devos D.P."/>
            <person name="Kaster A.-K."/>
            <person name="Ovreas L."/>
            <person name="Rohde M."/>
            <person name="Galperin M.Y."/>
            <person name="Jogler C."/>
        </authorList>
    </citation>
    <scope>NUCLEOTIDE SEQUENCE [LARGE SCALE GENOMIC DNA]</scope>
    <source>
        <strain evidence="1 2">Pan189</strain>
    </source>
</reference>
<dbReference type="AlphaFoldDB" id="A0A517QW12"/>
<dbReference type="KEGG" id="svp:Pan189_01840"/>
<keyword evidence="2" id="KW-1185">Reference proteome</keyword>
<organism evidence="1 2">
    <name type="scientific">Stratiformator vulcanicus</name>
    <dbReference type="NCBI Taxonomy" id="2527980"/>
    <lineage>
        <taxon>Bacteria</taxon>
        <taxon>Pseudomonadati</taxon>
        <taxon>Planctomycetota</taxon>
        <taxon>Planctomycetia</taxon>
        <taxon>Planctomycetales</taxon>
        <taxon>Planctomycetaceae</taxon>
        <taxon>Stratiformator</taxon>
    </lineage>
</organism>